<dbReference type="Pfam" id="PF02661">
    <property type="entry name" value="Fic"/>
    <property type="match status" value="1"/>
</dbReference>
<dbReference type="InterPro" id="IPR036388">
    <property type="entry name" value="WH-like_DNA-bd_sf"/>
</dbReference>
<dbReference type="EMBL" id="BARS01044600">
    <property type="protein sequence ID" value="GAG37921.1"/>
    <property type="molecule type" value="Genomic_DNA"/>
</dbReference>
<feature type="domain" description="Fido" evidence="1">
    <location>
        <begin position="1"/>
        <end position="106"/>
    </location>
</feature>
<dbReference type="SUPFAM" id="SSF140931">
    <property type="entry name" value="Fic-like"/>
    <property type="match status" value="1"/>
</dbReference>
<comment type="caution">
    <text evidence="2">The sequence shown here is derived from an EMBL/GenBank/DDBJ whole genome shotgun (WGS) entry which is preliminary data.</text>
</comment>
<dbReference type="PROSITE" id="PS51459">
    <property type="entry name" value="FIDO"/>
    <property type="match status" value="1"/>
</dbReference>
<dbReference type="Gene3D" id="1.10.10.10">
    <property type="entry name" value="Winged helix-like DNA-binding domain superfamily/Winged helix DNA-binding domain"/>
    <property type="match status" value="1"/>
</dbReference>
<gene>
    <name evidence="2" type="ORF">S01H1_67351</name>
</gene>
<reference evidence="2" key="1">
    <citation type="journal article" date="2014" name="Front. Microbiol.">
        <title>High frequency of phylogenetically diverse reductive dehalogenase-homologous genes in deep subseafloor sedimentary metagenomes.</title>
        <authorList>
            <person name="Kawai M."/>
            <person name="Futagami T."/>
            <person name="Toyoda A."/>
            <person name="Takaki Y."/>
            <person name="Nishi S."/>
            <person name="Hori S."/>
            <person name="Arai W."/>
            <person name="Tsubouchi T."/>
            <person name="Morono Y."/>
            <person name="Uchiyama I."/>
            <person name="Ito T."/>
            <person name="Fujiyama A."/>
            <person name="Inagaki F."/>
            <person name="Takami H."/>
        </authorList>
    </citation>
    <scope>NUCLEOTIDE SEQUENCE</scope>
    <source>
        <strain evidence="2">Expedition CK06-06</strain>
    </source>
</reference>
<protein>
    <recommendedName>
        <fullName evidence="1">Fido domain-containing protein</fullName>
    </recommendedName>
</protein>
<dbReference type="PANTHER" id="PTHR13504">
    <property type="entry name" value="FIDO DOMAIN-CONTAINING PROTEIN DDB_G0283145"/>
    <property type="match status" value="1"/>
</dbReference>
<organism evidence="2">
    <name type="scientific">marine sediment metagenome</name>
    <dbReference type="NCBI Taxonomy" id="412755"/>
    <lineage>
        <taxon>unclassified sequences</taxon>
        <taxon>metagenomes</taxon>
        <taxon>ecological metagenomes</taxon>
    </lineage>
</organism>
<dbReference type="PANTHER" id="PTHR13504:SF33">
    <property type="entry name" value="FIC FAMILY PROTEIN"/>
    <property type="match status" value="1"/>
</dbReference>
<sequence length="208" mass="23745">APPAKRLDAEMAAFLDRVNRTGDIDPVLRAAKAHLWFVTIHSFDDGNGRIARAIADWALARSENSSRRYYSMSAQIRRERKEYYDILERTQKNTLDITEWMQWFLSCLGRAITGTETSLAAVFEKARFWKTYAHLALNERQCLMLNKLLDGDFEGKLTSSKWAKLTKCSQDTAQRDILDLIEHGILVKDPAGGRSTSYSLKRPAQDSQ</sequence>
<evidence type="ECO:0000313" key="2">
    <source>
        <dbReference type="EMBL" id="GAG37921.1"/>
    </source>
</evidence>
<dbReference type="InterPro" id="IPR003812">
    <property type="entry name" value="Fido"/>
</dbReference>
<dbReference type="InterPro" id="IPR040198">
    <property type="entry name" value="Fido_containing"/>
</dbReference>
<dbReference type="Gene3D" id="1.10.3290.10">
    <property type="entry name" value="Fido-like domain"/>
    <property type="match status" value="1"/>
</dbReference>
<dbReference type="InterPro" id="IPR036597">
    <property type="entry name" value="Fido-like_dom_sf"/>
</dbReference>
<evidence type="ECO:0000259" key="1">
    <source>
        <dbReference type="PROSITE" id="PS51459"/>
    </source>
</evidence>
<proteinExistence type="predicted"/>
<accession>X0YMJ2</accession>
<feature type="non-terminal residue" evidence="2">
    <location>
        <position position="1"/>
    </location>
</feature>
<dbReference type="AlphaFoldDB" id="X0YMJ2"/>
<name>X0YMJ2_9ZZZZ</name>